<proteinExistence type="predicted"/>
<accession>A0AAD2CZN8</accession>
<gene>
    <name evidence="2" type="ORF">ECRASSUSDP1_LOCUS16065</name>
    <name evidence="3" type="ORF">ECRASSUSDP1_LOCUS16066</name>
</gene>
<comment type="caution">
    <text evidence="2">The sequence shown here is derived from an EMBL/GenBank/DDBJ whole genome shotgun (WGS) entry which is preliminary data.</text>
</comment>
<dbReference type="EMBL" id="CAMPGE010016133">
    <property type="protein sequence ID" value="CAI2374709.1"/>
    <property type="molecule type" value="Genomic_DNA"/>
</dbReference>
<dbReference type="EMBL" id="CAMPGE010016132">
    <property type="protein sequence ID" value="CAI2374708.1"/>
    <property type="molecule type" value="Genomic_DNA"/>
</dbReference>
<feature type="region of interest" description="Disordered" evidence="1">
    <location>
        <begin position="66"/>
        <end position="85"/>
    </location>
</feature>
<dbReference type="Proteomes" id="UP001295684">
    <property type="component" value="Unassembled WGS sequence"/>
</dbReference>
<feature type="compositionally biased region" description="Basic residues" evidence="1">
    <location>
        <begin position="73"/>
        <end position="85"/>
    </location>
</feature>
<evidence type="ECO:0000256" key="1">
    <source>
        <dbReference type="SAM" id="MobiDB-lite"/>
    </source>
</evidence>
<evidence type="ECO:0000313" key="2">
    <source>
        <dbReference type="EMBL" id="CAI2374708.1"/>
    </source>
</evidence>
<name>A0AAD2CZN8_EUPCR</name>
<organism evidence="2 4">
    <name type="scientific">Euplotes crassus</name>
    <dbReference type="NCBI Taxonomy" id="5936"/>
    <lineage>
        <taxon>Eukaryota</taxon>
        <taxon>Sar</taxon>
        <taxon>Alveolata</taxon>
        <taxon>Ciliophora</taxon>
        <taxon>Intramacronucleata</taxon>
        <taxon>Spirotrichea</taxon>
        <taxon>Hypotrichia</taxon>
        <taxon>Euplotida</taxon>
        <taxon>Euplotidae</taxon>
        <taxon>Moneuplotes</taxon>
    </lineage>
</organism>
<dbReference type="AlphaFoldDB" id="A0AAD2CZN8"/>
<evidence type="ECO:0000313" key="3">
    <source>
        <dbReference type="EMBL" id="CAI2374709.1"/>
    </source>
</evidence>
<evidence type="ECO:0000313" key="4">
    <source>
        <dbReference type="Proteomes" id="UP001295684"/>
    </source>
</evidence>
<reference evidence="2" key="1">
    <citation type="submission" date="2023-07" db="EMBL/GenBank/DDBJ databases">
        <authorList>
            <consortium name="AG Swart"/>
            <person name="Singh M."/>
            <person name="Singh A."/>
            <person name="Seah K."/>
            <person name="Emmerich C."/>
        </authorList>
    </citation>
    <scope>NUCLEOTIDE SEQUENCE</scope>
    <source>
        <strain evidence="2">DP1</strain>
    </source>
</reference>
<protein>
    <submittedName>
        <fullName evidence="2">Uncharacterized protein</fullName>
    </submittedName>
</protein>
<keyword evidence="4" id="KW-1185">Reference proteome</keyword>
<sequence length="85" mass="10353">MFRIRKVQKGKLQRENNKFQIPKDSHEGYQGQNIIRKIKSKNKKFNQGNWRNKGETFAQNWAKDAWEIERPGKKGRNNKKHRRQF</sequence>